<dbReference type="FunFam" id="1.10.8.60:FF:000006">
    <property type="entry name" value="26S protease regulatory subunit 8"/>
    <property type="match status" value="1"/>
</dbReference>
<accession>A0A8K0H885</accession>
<comment type="similarity">
    <text evidence="3 8">Belongs to the AAA ATPase family.</text>
</comment>
<evidence type="ECO:0000259" key="11">
    <source>
        <dbReference type="SMART" id="SM00382"/>
    </source>
</evidence>
<sequence>MATVATDLNHPNPSPTTPGGGDAYQCAAKATSSWKQGEGLRQYYLQQIHDLQLQLRHKTHNLNRLEAQRNDLNSRVRMLKEELQLLQEPGSYVGEVVKVMGKSKVLVKILENSILLKKGGESDNAEVTIKILDDIYHDANVKFQLGIEIDNFETILKAQMYKLDCCNFVFMNSDCGMFYGRVGRDKSHKTGIVIIKLLQVGGFTKCLANGKLHESVIGMGFVTFSLWLKDSLEHRHYKNHTIYRVARNDSYMLHLILPSKVDPLVSLMKVEKVPDSTYDVIGGLDPQIKEIKEVIELPIKHPELFESLGIAQPKGVLLYGPPGTGKTLLARAVAHHTDCTFIRVSGSELVQKYIGEGSRMVRELFVMAREHAPSIIFMDEIDSIGSARMESGSGNGDSEVQRTMLELLNQLDGFEASNKIKVLMATNRIDILDQALLRPGRIDRKIEFPNPNEESRFDILKIHSRKMNLMRGIDLKKIAEKMNGASGAELKAVCTEAGMFALRERRVHVTQEDFEMAVAKVMKKETEKNMSLRKLWK</sequence>
<dbReference type="Pfam" id="PF00004">
    <property type="entry name" value="AAA"/>
    <property type="match status" value="1"/>
</dbReference>
<reference evidence="12" key="1">
    <citation type="submission" date="2020-03" db="EMBL/GenBank/DDBJ databases">
        <title>A high-quality chromosome-level genome assembly of a woody plant with both climbing and erect habits, Rhamnella rubrinervis.</title>
        <authorList>
            <person name="Lu Z."/>
            <person name="Yang Y."/>
            <person name="Zhu X."/>
            <person name="Sun Y."/>
        </authorList>
    </citation>
    <scope>NUCLEOTIDE SEQUENCE</scope>
    <source>
        <strain evidence="12">BYM</strain>
        <tissue evidence="12">Leaf</tissue>
    </source>
</reference>
<feature type="coiled-coil region" evidence="9">
    <location>
        <begin position="48"/>
        <end position="82"/>
    </location>
</feature>
<evidence type="ECO:0000256" key="10">
    <source>
        <dbReference type="SAM" id="MobiDB-lite"/>
    </source>
</evidence>
<keyword evidence="6 8" id="KW-0067">ATP-binding</keyword>
<dbReference type="AlphaFoldDB" id="A0A8K0H885"/>
<keyword evidence="5 8" id="KW-0547">Nucleotide-binding</keyword>
<keyword evidence="9" id="KW-0175">Coiled coil</keyword>
<evidence type="ECO:0000256" key="7">
    <source>
        <dbReference type="ARBA" id="ARBA00022942"/>
    </source>
</evidence>
<keyword evidence="7" id="KW-0647">Proteasome</keyword>
<evidence type="ECO:0000256" key="6">
    <source>
        <dbReference type="ARBA" id="ARBA00022840"/>
    </source>
</evidence>
<dbReference type="InterPro" id="IPR003593">
    <property type="entry name" value="AAA+_ATPase"/>
</dbReference>
<feature type="domain" description="AAA+ ATPase" evidence="11">
    <location>
        <begin position="312"/>
        <end position="452"/>
    </location>
</feature>
<evidence type="ECO:0000313" key="12">
    <source>
        <dbReference type="EMBL" id="KAF3447178.1"/>
    </source>
</evidence>
<evidence type="ECO:0000256" key="5">
    <source>
        <dbReference type="ARBA" id="ARBA00022741"/>
    </source>
</evidence>
<name>A0A8K0H885_9ROSA</name>
<dbReference type="InterPro" id="IPR003960">
    <property type="entry name" value="ATPase_AAA_CS"/>
</dbReference>
<dbReference type="Gene3D" id="2.40.50.140">
    <property type="entry name" value="Nucleic acid-binding proteins"/>
    <property type="match status" value="1"/>
</dbReference>
<evidence type="ECO:0000256" key="3">
    <source>
        <dbReference type="ARBA" id="ARBA00006914"/>
    </source>
</evidence>
<dbReference type="InterPro" id="IPR012340">
    <property type="entry name" value="NA-bd_OB-fold"/>
</dbReference>
<keyword evidence="13" id="KW-1185">Reference proteome</keyword>
<dbReference type="Proteomes" id="UP000796880">
    <property type="component" value="Unassembled WGS sequence"/>
</dbReference>
<organism evidence="12 13">
    <name type="scientific">Rhamnella rubrinervis</name>
    <dbReference type="NCBI Taxonomy" id="2594499"/>
    <lineage>
        <taxon>Eukaryota</taxon>
        <taxon>Viridiplantae</taxon>
        <taxon>Streptophyta</taxon>
        <taxon>Embryophyta</taxon>
        <taxon>Tracheophyta</taxon>
        <taxon>Spermatophyta</taxon>
        <taxon>Magnoliopsida</taxon>
        <taxon>eudicotyledons</taxon>
        <taxon>Gunneridae</taxon>
        <taxon>Pentapetalae</taxon>
        <taxon>rosids</taxon>
        <taxon>fabids</taxon>
        <taxon>Rosales</taxon>
        <taxon>Rhamnaceae</taxon>
        <taxon>rhamnoid group</taxon>
        <taxon>Rhamneae</taxon>
        <taxon>Rhamnella</taxon>
    </lineage>
</organism>
<dbReference type="Gene3D" id="3.40.50.300">
    <property type="entry name" value="P-loop containing nucleotide triphosphate hydrolases"/>
    <property type="match status" value="1"/>
</dbReference>
<dbReference type="Gene3D" id="1.10.8.60">
    <property type="match status" value="1"/>
</dbReference>
<dbReference type="InterPro" id="IPR041569">
    <property type="entry name" value="AAA_lid_3"/>
</dbReference>
<dbReference type="InterPro" id="IPR050221">
    <property type="entry name" value="26S_Proteasome_ATPase"/>
</dbReference>
<dbReference type="GO" id="GO:0005524">
    <property type="term" value="F:ATP binding"/>
    <property type="evidence" value="ECO:0007669"/>
    <property type="project" value="UniProtKB-KW"/>
</dbReference>
<evidence type="ECO:0000256" key="1">
    <source>
        <dbReference type="ARBA" id="ARBA00004123"/>
    </source>
</evidence>
<dbReference type="Pfam" id="PF17862">
    <property type="entry name" value="AAA_lid_3"/>
    <property type="match status" value="1"/>
</dbReference>
<protein>
    <recommendedName>
        <fullName evidence="11">AAA+ ATPase domain-containing protein</fullName>
    </recommendedName>
</protein>
<gene>
    <name evidence="12" type="ORF">FNV43_RR12358</name>
</gene>
<dbReference type="GO" id="GO:0000502">
    <property type="term" value="C:proteasome complex"/>
    <property type="evidence" value="ECO:0007669"/>
    <property type="project" value="UniProtKB-KW"/>
</dbReference>
<evidence type="ECO:0000256" key="9">
    <source>
        <dbReference type="SAM" id="Coils"/>
    </source>
</evidence>
<dbReference type="PROSITE" id="PS00674">
    <property type="entry name" value="AAA"/>
    <property type="match status" value="1"/>
</dbReference>
<feature type="region of interest" description="Disordered" evidence="10">
    <location>
        <begin position="1"/>
        <end position="22"/>
    </location>
</feature>
<dbReference type="GO" id="GO:0016887">
    <property type="term" value="F:ATP hydrolysis activity"/>
    <property type="evidence" value="ECO:0007669"/>
    <property type="project" value="InterPro"/>
</dbReference>
<comment type="caution">
    <text evidence="12">The sequence shown here is derived from an EMBL/GenBank/DDBJ whole genome shotgun (WGS) entry which is preliminary data.</text>
</comment>
<dbReference type="PANTHER" id="PTHR23073">
    <property type="entry name" value="26S PROTEASOME REGULATORY SUBUNIT"/>
    <property type="match status" value="1"/>
</dbReference>
<evidence type="ECO:0000313" key="13">
    <source>
        <dbReference type="Proteomes" id="UP000796880"/>
    </source>
</evidence>
<dbReference type="FunFam" id="3.40.50.300:FF:000030">
    <property type="entry name" value="26S protease regulatory subunit 8"/>
    <property type="match status" value="1"/>
</dbReference>
<dbReference type="CDD" id="cd19502">
    <property type="entry name" value="RecA-like_PAN_like"/>
    <property type="match status" value="1"/>
</dbReference>
<dbReference type="SMART" id="SM00382">
    <property type="entry name" value="AAA"/>
    <property type="match status" value="1"/>
</dbReference>
<dbReference type="SUPFAM" id="SSF52540">
    <property type="entry name" value="P-loop containing nucleoside triphosphate hydrolases"/>
    <property type="match status" value="1"/>
</dbReference>
<dbReference type="InterPro" id="IPR003959">
    <property type="entry name" value="ATPase_AAA_core"/>
</dbReference>
<proteinExistence type="inferred from homology"/>
<dbReference type="OrthoDB" id="1154031at2759"/>
<dbReference type="EMBL" id="VOIH02000005">
    <property type="protein sequence ID" value="KAF3447178.1"/>
    <property type="molecule type" value="Genomic_DNA"/>
</dbReference>
<evidence type="ECO:0000256" key="4">
    <source>
        <dbReference type="ARBA" id="ARBA00022490"/>
    </source>
</evidence>
<keyword evidence="4" id="KW-0963">Cytoplasm</keyword>
<dbReference type="InterPro" id="IPR027417">
    <property type="entry name" value="P-loop_NTPase"/>
</dbReference>
<evidence type="ECO:0000256" key="2">
    <source>
        <dbReference type="ARBA" id="ARBA00004496"/>
    </source>
</evidence>
<dbReference type="GO" id="GO:0005634">
    <property type="term" value="C:nucleus"/>
    <property type="evidence" value="ECO:0007669"/>
    <property type="project" value="UniProtKB-SubCell"/>
</dbReference>
<evidence type="ECO:0000256" key="8">
    <source>
        <dbReference type="RuleBase" id="RU003651"/>
    </source>
</evidence>
<comment type="subcellular location">
    <subcellularLocation>
        <location evidence="2">Cytoplasm</location>
    </subcellularLocation>
    <subcellularLocation>
        <location evidence="1">Nucleus</location>
    </subcellularLocation>
</comment>
<dbReference type="GO" id="GO:0005737">
    <property type="term" value="C:cytoplasm"/>
    <property type="evidence" value="ECO:0007669"/>
    <property type="project" value="UniProtKB-SubCell"/>
</dbReference>